<dbReference type="EMBL" id="BMLY01000002">
    <property type="protein sequence ID" value="GGP25527.1"/>
    <property type="molecule type" value="Genomic_DNA"/>
</dbReference>
<gene>
    <name evidence="1" type="ORF">GCM10010971_13460</name>
</gene>
<reference evidence="2" key="1">
    <citation type="journal article" date="2019" name="Int. J. Syst. Evol. Microbiol.">
        <title>The Global Catalogue of Microorganisms (GCM) 10K type strain sequencing project: providing services to taxonomists for standard genome sequencing and annotation.</title>
        <authorList>
            <consortium name="The Broad Institute Genomics Platform"/>
            <consortium name="The Broad Institute Genome Sequencing Center for Infectious Disease"/>
            <person name="Wu L."/>
            <person name="Ma J."/>
        </authorList>
    </citation>
    <scope>NUCLEOTIDE SEQUENCE [LARGE SCALE GENOMIC DNA]</scope>
    <source>
        <strain evidence="2">CGMCC 1.8860</strain>
    </source>
</reference>
<sequence>MRNGASQFVRGDAHAHAALHDREQGFAFNQQWFESMLQHGYVSRLNGDSWLRAGSLRVWHWFDFDPNQSVIAEMMPCIQITKTDVTNAYV</sequence>
<organism evidence="1 2">
    <name type="scientific">Silvimonas amylolytica</name>
    <dbReference type="NCBI Taxonomy" id="449663"/>
    <lineage>
        <taxon>Bacteria</taxon>
        <taxon>Pseudomonadati</taxon>
        <taxon>Pseudomonadota</taxon>
        <taxon>Betaproteobacteria</taxon>
        <taxon>Neisseriales</taxon>
        <taxon>Chitinibacteraceae</taxon>
        <taxon>Silvimonas</taxon>
    </lineage>
</organism>
<evidence type="ECO:0000313" key="2">
    <source>
        <dbReference type="Proteomes" id="UP000621859"/>
    </source>
</evidence>
<accession>A0ABQ2PIV2</accession>
<proteinExistence type="predicted"/>
<protein>
    <submittedName>
        <fullName evidence="1">Uncharacterized protein</fullName>
    </submittedName>
</protein>
<comment type="caution">
    <text evidence="1">The sequence shown here is derived from an EMBL/GenBank/DDBJ whole genome shotgun (WGS) entry which is preliminary data.</text>
</comment>
<evidence type="ECO:0000313" key="1">
    <source>
        <dbReference type="EMBL" id="GGP25527.1"/>
    </source>
</evidence>
<keyword evidence="2" id="KW-1185">Reference proteome</keyword>
<dbReference type="Proteomes" id="UP000621859">
    <property type="component" value="Unassembled WGS sequence"/>
</dbReference>
<name>A0ABQ2PIV2_9NEIS</name>